<organism evidence="2 3">
    <name type="scientific">Candidatus Saganbacteria bacterium</name>
    <dbReference type="NCBI Taxonomy" id="2575572"/>
    <lineage>
        <taxon>Bacteria</taxon>
        <taxon>Bacillati</taxon>
        <taxon>Saganbacteria</taxon>
    </lineage>
</organism>
<dbReference type="Pfam" id="PF12844">
    <property type="entry name" value="HTH_19"/>
    <property type="match status" value="1"/>
</dbReference>
<dbReference type="CDD" id="cd00093">
    <property type="entry name" value="HTH_XRE"/>
    <property type="match status" value="1"/>
</dbReference>
<evidence type="ECO:0000313" key="3">
    <source>
        <dbReference type="Proteomes" id="UP000808761"/>
    </source>
</evidence>
<gene>
    <name evidence="2" type="ORF">HZB08_01160</name>
</gene>
<dbReference type="GO" id="GO:0003677">
    <property type="term" value="F:DNA binding"/>
    <property type="evidence" value="ECO:0007669"/>
    <property type="project" value="InterPro"/>
</dbReference>
<sequence length="70" mass="7653">MDIGENIKRYRKKASLSREKLVLKCKGGFSASHLLSIEKGKTKNPGIDIVAAIADALSVSVDELIGKKRR</sequence>
<dbReference type="PROSITE" id="PS50943">
    <property type="entry name" value="HTH_CROC1"/>
    <property type="match status" value="1"/>
</dbReference>
<dbReference type="SUPFAM" id="SSF47413">
    <property type="entry name" value="lambda repressor-like DNA-binding domains"/>
    <property type="match status" value="1"/>
</dbReference>
<evidence type="ECO:0000313" key="2">
    <source>
        <dbReference type="EMBL" id="MBI5078618.1"/>
    </source>
</evidence>
<dbReference type="InterPro" id="IPR001387">
    <property type="entry name" value="Cro/C1-type_HTH"/>
</dbReference>
<dbReference type="AlphaFoldDB" id="A0A9D6YVU4"/>
<evidence type="ECO:0000259" key="1">
    <source>
        <dbReference type="PROSITE" id="PS50943"/>
    </source>
</evidence>
<dbReference type="InterPro" id="IPR010982">
    <property type="entry name" value="Lambda_DNA-bd_dom_sf"/>
</dbReference>
<feature type="domain" description="HTH cro/C1-type" evidence="1">
    <location>
        <begin position="7"/>
        <end position="64"/>
    </location>
</feature>
<name>A0A9D6YVU4_UNCSA</name>
<reference evidence="2" key="1">
    <citation type="submission" date="2020-07" db="EMBL/GenBank/DDBJ databases">
        <title>Huge and variable diversity of episymbiotic CPR bacteria and DPANN archaea in groundwater ecosystems.</title>
        <authorList>
            <person name="He C.Y."/>
            <person name="Keren R."/>
            <person name="Whittaker M."/>
            <person name="Farag I.F."/>
            <person name="Doudna J."/>
            <person name="Cate J.H.D."/>
            <person name="Banfield J.F."/>
        </authorList>
    </citation>
    <scope>NUCLEOTIDE SEQUENCE</scope>
    <source>
        <strain evidence="2">NC_groundwater_1860_Pr3_B-0.1um_51_7</strain>
    </source>
</reference>
<dbReference type="Proteomes" id="UP000808761">
    <property type="component" value="Unassembled WGS sequence"/>
</dbReference>
<protein>
    <submittedName>
        <fullName evidence="2">Helix-turn-helix transcriptional regulator</fullName>
    </submittedName>
</protein>
<dbReference type="EMBL" id="JACRKR010000059">
    <property type="protein sequence ID" value="MBI5078618.1"/>
    <property type="molecule type" value="Genomic_DNA"/>
</dbReference>
<dbReference type="SMART" id="SM00530">
    <property type="entry name" value="HTH_XRE"/>
    <property type="match status" value="1"/>
</dbReference>
<comment type="caution">
    <text evidence="2">The sequence shown here is derived from an EMBL/GenBank/DDBJ whole genome shotgun (WGS) entry which is preliminary data.</text>
</comment>
<dbReference type="Gene3D" id="1.10.260.40">
    <property type="entry name" value="lambda repressor-like DNA-binding domains"/>
    <property type="match status" value="1"/>
</dbReference>
<accession>A0A9D6YVU4</accession>
<proteinExistence type="predicted"/>